<evidence type="ECO:0008006" key="4">
    <source>
        <dbReference type="Google" id="ProtNLM"/>
    </source>
</evidence>
<reference evidence="2" key="1">
    <citation type="journal article" name="DNA Res.">
        <title>The physiological potential of anammox bacteria as revealed by their core genome structure.</title>
        <authorList>
            <person name="Okubo T."/>
            <person name="Toyoda A."/>
            <person name="Fukuhara K."/>
            <person name="Uchiyama I."/>
            <person name="Harigaya Y."/>
            <person name="Kuroiwa M."/>
            <person name="Suzuki T."/>
            <person name="Murakami Y."/>
            <person name="Suwa Y."/>
            <person name="Takami H."/>
        </authorList>
    </citation>
    <scope>NUCLEOTIDE SEQUENCE</scope>
    <source>
        <strain evidence="2">317325-2</strain>
    </source>
</reference>
<dbReference type="KEGG" id="npy:NPRO_09910"/>
<dbReference type="PROSITE" id="PS51257">
    <property type="entry name" value="PROKAR_LIPOPROTEIN"/>
    <property type="match status" value="1"/>
</dbReference>
<evidence type="ECO:0000256" key="1">
    <source>
        <dbReference type="SAM" id="SignalP"/>
    </source>
</evidence>
<dbReference type="Proteomes" id="UP000662873">
    <property type="component" value="Chromosome"/>
</dbReference>
<evidence type="ECO:0000313" key="3">
    <source>
        <dbReference type="Proteomes" id="UP000662873"/>
    </source>
</evidence>
<organism evidence="2 3">
    <name type="scientific">Candidatus Nitrosymbiomonas proteolyticus</name>
    <dbReference type="NCBI Taxonomy" id="2608984"/>
    <lineage>
        <taxon>Bacteria</taxon>
        <taxon>Bacillati</taxon>
        <taxon>Armatimonadota</taxon>
        <taxon>Armatimonadota incertae sedis</taxon>
        <taxon>Candidatus Nitrosymbiomonas</taxon>
    </lineage>
</organism>
<proteinExistence type="predicted"/>
<name>A0A809S457_9BACT</name>
<dbReference type="EMBL" id="AP021858">
    <property type="protein sequence ID" value="BBO23396.1"/>
    <property type="molecule type" value="Genomic_DNA"/>
</dbReference>
<feature type="signal peptide" evidence="1">
    <location>
        <begin position="1"/>
        <end position="19"/>
    </location>
</feature>
<evidence type="ECO:0000313" key="2">
    <source>
        <dbReference type="EMBL" id="BBO23396.1"/>
    </source>
</evidence>
<feature type="chain" id="PRO_5035164508" description="DUF306 domain-containing protein" evidence="1">
    <location>
        <begin position="20"/>
        <end position="138"/>
    </location>
</feature>
<sequence length="138" mass="14622">MGYMKALVGFALFVSLLLAGCAGNKLVGTWDATGGPVAMKYTFGSDGSMKVLVSLPLPTGTAEFTAVGKYTVDGDSVTTVGESVSVKGVTGGLVDMIKAEAEKELKKEVKSKITWESNDRFTLDMDGQVVTFNRVKQQ</sequence>
<protein>
    <recommendedName>
        <fullName evidence="4">DUF306 domain-containing protein</fullName>
    </recommendedName>
</protein>
<dbReference type="AlphaFoldDB" id="A0A809S457"/>
<accession>A0A809S457</accession>
<keyword evidence="1" id="KW-0732">Signal</keyword>
<gene>
    <name evidence="2" type="ORF">NPRO_09910</name>
</gene>